<feature type="chain" id="PRO_5002703514" description="Lipoprotein" evidence="1">
    <location>
        <begin position="23"/>
        <end position="93"/>
    </location>
</feature>
<evidence type="ECO:0000256" key="1">
    <source>
        <dbReference type="SAM" id="SignalP"/>
    </source>
</evidence>
<dbReference type="Proteomes" id="UP000001114">
    <property type="component" value="Chromosome"/>
</dbReference>
<accession>A6VNR8</accession>
<dbReference type="RefSeq" id="WP_012072992.1">
    <property type="nucleotide sequence ID" value="NC_009655.1"/>
</dbReference>
<dbReference type="HOGENOM" id="CLU_2393271_0_0_6"/>
<dbReference type="EMBL" id="CP000746">
    <property type="protein sequence ID" value="ABR74615.1"/>
    <property type="molecule type" value="Genomic_DNA"/>
</dbReference>
<organism evidence="2 3">
    <name type="scientific">Actinobacillus succinogenes (strain ATCC 55618 / DSM 22257 / CCUG 43843 / 130Z)</name>
    <dbReference type="NCBI Taxonomy" id="339671"/>
    <lineage>
        <taxon>Bacteria</taxon>
        <taxon>Pseudomonadati</taxon>
        <taxon>Pseudomonadota</taxon>
        <taxon>Gammaproteobacteria</taxon>
        <taxon>Pasteurellales</taxon>
        <taxon>Pasteurellaceae</taxon>
        <taxon>Actinobacillus</taxon>
    </lineage>
</organism>
<reference evidence="3" key="1">
    <citation type="journal article" date="2010" name="BMC Genomics">
        <title>A genomic perspective on the potential of Actinobacillus succinogenes for industrial succinate production.</title>
        <authorList>
            <person name="McKinlay J.B."/>
            <person name="Laivenieks M."/>
            <person name="Schindler B.D."/>
            <person name="McKinlay A.A."/>
            <person name="Siddaramappa S."/>
            <person name="Challacombe J.F."/>
            <person name="Lowry S.R."/>
            <person name="Clum A."/>
            <person name="Lapidus A.L."/>
            <person name="Burkhart K.B."/>
            <person name="Harkins V."/>
            <person name="Vieille C."/>
        </authorList>
    </citation>
    <scope>NUCLEOTIDE SEQUENCE [LARGE SCALE GENOMIC DNA]</scope>
    <source>
        <strain evidence="3">ATCC 55618 / DSM 22257 / CCUG 43843 / 130Z</strain>
    </source>
</reference>
<name>A6VNR8_ACTSZ</name>
<protein>
    <recommendedName>
        <fullName evidence="4">Lipoprotein</fullName>
    </recommendedName>
</protein>
<evidence type="ECO:0000313" key="2">
    <source>
        <dbReference type="EMBL" id="ABR74615.1"/>
    </source>
</evidence>
<dbReference type="AlphaFoldDB" id="A6VNR8"/>
<evidence type="ECO:0008006" key="4">
    <source>
        <dbReference type="Google" id="ProtNLM"/>
    </source>
</evidence>
<sequence length="93" mass="10451">MMKKYAISALISLATACTSSLPQLEMTLSNGKTVAVDCYAKSYTYKDTKIRHAFNAKDPVSVAINKRCLTYPDYMSNSLNRTGQRSTFIFEHK</sequence>
<dbReference type="STRING" id="339671.Asuc_1255"/>
<proteinExistence type="predicted"/>
<keyword evidence="3" id="KW-1185">Reference proteome</keyword>
<dbReference type="PROSITE" id="PS51257">
    <property type="entry name" value="PROKAR_LIPOPROTEIN"/>
    <property type="match status" value="1"/>
</dbReference>
<gene>
    <name evidence="2" type="ordered locus">Asuc_1255</name>
</gene>
<feature type="signal peptide" evidence="1">
    <location>
        <begin position="1"/>
        <end position="22"/>
    </location>
</feature>
<evidence type="ECO:0000313" key="3">
    <source>
        <dbReference type="Proteomes" id="UP000001114"/>
    </source>
</evidence>
<dbReference type="KEGG" id="asu:Asuc_1255"/>
<keyword evidence="1" id="KW-0732">Signal</keyword>